<proteinExistence type="predicted"/>
<keyword evidence="2" id="KW-1185">Reference proteome</keyword>
<name>A0ABU2N8H8_9PSEU</name>
<dbReference type="Proteomes" id="UP001183202">
    <property type="component" value="Unassembled WGS sequence"/>
</dbReference>
<evidence type="ECO:0000313" key="1">
    <source>
        <dbReference type="EMBL" id="MDT0350240.1"/>
    </source>
</evidence>
<sequence>MRSTDFTIVDVLPRDITTLPHVLGSDLIEYLAPSSDGDSGESDDWDPFAQAVEVIDPSRWYTTSFDATPEQSIMRWLPPDGSGLPTIAVYSQASETTVLIRHESRGRPNRRR</sequence>
<comment type="caution">
    <text evidence="1">The sequence shown here is derived from an EMBL/GenBank/DDBJ whole genome shotgun (WGS) entry which is preliminary data.</text>
</comment>
<evidence type="ECO:0000313" key="2">
    <source>
        <dbReference type="Proteomes" id="UP001183202"/>
    </source>
</evidence>
<accession>A0ABU2N8H8</accession>
<organism evidence="1 2">
    <name type="scientific">Pseudonocardia charpentierae</name>
    <dbReference type="NCBI Taxonomy" id="3075545"/>
    <lineage>
        <taxon>Bacteria</taxon>
        <taxon>Bacillati</taxon>
        <taxon>Actinomycetota</taxon>
        <taxon>Actinomycetes</taxon>
        <taxon>Pseudonocardiales</taxon>
        <taxon>Pseudonocardiaceae</taxon>
        <taxon>Pseudonocardia</taxon>
    </lineage>
</organism>
<gene>
    <name evidence="1" type="ORF">RM445_11965</name>
</gene>
<reference evidence="2" key="1">
    <citation type="submission" date="2023-07" db="EMBL/GenBank/DDBJ databases">
        <title>30 novel species of actinomycetes from the DSMZ collection.</title>
        <authorList>
            <person name="Nouioui I."/>
        </authorList>
    </citation>
    <scope>NUCLEOTIDE SEQUENCE [LARGE SCALE GENOMIC DNA]</scope>
    <source>
        <strain evidence="2">DSM 45834</strain>
    </source>
</reference>
<dbReference type="EMBL" id="JAVREJ010000007">
    <property type="protein sequence ID" value="MDT0350240.1"/>
    <property type="molecule type" value="Genomic_DNA"/>
</dbReference>
<dbReference type="RefSeq" id="WP_311556275.1">
    <property type="nucleotide sequence ID" value="NZ_JAVREJ010000007.1"/>
</dbReference>
<protein>
    <submittedName>
        <fullName evidence="1">Uncharacterized protein</fullName>
    </submittedName>
</protein>